<dbReference type="Proteomes" id="UP000623467">
    <property type="component" value="Unassembled WGS sequence"/>
</dbReference>
<evidence type="ECO:0000313" key="5">
    <source>
        <dbReference type="Proteomes" id="UP000623467"/>
    </source>
</evidence>
<feature type="compositionally biased region" description="Low complexity" evidence="1">
    <location>
        <begin position="56"/>
        <end position="76"/>
    </location>
</feature>
<sequence>MKPLCFLLLLAGTLSLAHPLATAEPRAPTYNLRGIYDPRCDDDDDDCPNTVTRTKSQSSTSPSGSNTTTPSGGSTQIGSPQTHATIVALACIVGILTLTIAVFFLWRKIARPKERGVRPYIEISDELDGARPASRPPQAGSETRSGAEEDPANLPPPVNPFLGVAPTVINYQAFGDLQGHWEQTKQPRILIHEPTENVQFGARFDYAPPGYRSIETIVQA</sequence>
<gene>
    <name evidence="4" type="ORF">MSAN_02053500</name>
</gene>
<feature type="chain" id="PRO_5034931193" evidence="3">
    <location>
        <begin position="24"/>
        <end position="220"/>
    </location>
</feature>
<feature type="signal peptide" evidence="3">
    <location>
        <begin position="1"/>
        <end position="23"/>
    </location>
</feature>
<feature type="region of interest" description="Disordered" evidence="1">
    <location>
        <begin position="43"/>
        <end position="78"/>
    </location>
</feature>
<name>A0A8H6XI95_9AGAR</name>
<protein>
    <submittedName>
        <fullName evidence="4">Uncharacterized protein</fullName>
    </submittedName>
</protein>
<comment type="caution">
    <text evidence="4">The sequence shown here is derived from an EMBL/GenBank/DDBJ whole genome shotgun (WGS) entry which is preliminary data.</text>
</comment>
<keyword evidence="5" id="KW-1185">Reference proteome</keyword>
<evidence type="ECO:0000256" key="2">
    <source>
        <dbReference type="SAM" id="Phobius"/>
    </source>
</evidence>
<evidence type="ECO:0000256" key="1">
    <source>
        <dbReference type="SAM" id="MobiDB-lite"/>
    </source>
</evidence>
<proteinExistence type="predicted"/>
<feature type="region of interest" description="Disordered" evidence="1">
    <location>
        <begin position="128"/>
        <end position="157"/>
    </location>
</feature>
<keyword evidence="3" id="KW-0732">Signal</keyword>
<keyword evidence="2" id="KW-0472">Membrane</keyword>
<evidence type="ECO:0000256" key="3">
    <source>
        <dbReference type="SAM" id="SignalP"/>
    </source>
</evidence>
<dbReference type="OrthoDB" id="2910733at2759"/>
<keyword evidence="2" id="KW-0812">Transmembrane</keyword>
<reference evidence="4" key="1">
    <citation type="submission" date="2020-05" db="EMBL/GenBank/DDBJ databases">
        <title>Mycena genomes resolve the evolution of fungal bioluminescence.</title>
        <authorList>
            <person name="Tsai I.J."/>
        </authorList>
    </citation>
    <scope>NUCLEOTIDE SEQUENCE</scope>
    <source>
        <strain evidence="4">160909Yilan</strain>
    </source>
</reference>
<accession>A0A8H6XI95</accession>
<evidence type="ECO:0000313" key="4">
    <source>
        <dbReference type="EMBL" id="KAF7341567.1"/>
    </source>
</evidence>
<dbReference type="EMBL" id="JACAZH010000027">
    <property type="protein sequence ID" value="KAF7341567.1"/>
    <property type="molecule type" value="Genomic_DNA"/>
</dbReference>
<feature type="transmembrane region" description="Helical" evidence="2">
    <location>
        <begin position="84"/>
        <end position="106"/>
    </location>
</feature>
<organism evidence="4 5">
    <name type="scientific">Mycena sanguinolenta</name>
    <dbReference type="NCBI Taxonomy" id="230812"/>
    <lineage>
        <taxon>Eukaryota</taxon>
        <taxon>Fungi</taxon>
        <taxon>Dikarya</taxon>
        <taxon>Basidiomycota</taxon>
        <taxon>Agaricomycotina</taxon>
        <taxon>Agaricomycetes</taxon>
        <taxon>Agaricomycetidae</taxon>
        <taxon>Agaricales</taxon>
        <taxon>Marasmiineae</taxon>
        <taxon>Mycenaceae</taxon>
        <taxon>Mycena</taxon>
    </lineage>
</organism>
<keyword evidence="2" id="KW-1133">Transmembrane helix</keyword>
<dbReference type="AlphaFoldDB" id="A0A8H6XI95"/>